<proteinExistence type="predicted"/>
<feature type="compositionally biased region" description="Basic residues" evidence="1">
    <location>
        <begin position="482"/>
        <end position="496"/>
    </location>
</feature>
<dbReference type="Proteomes" id="UP000799324">
    <property type="component" value="Unassembled WGS sequence"/>
</dbReference>
<evidence type="ECO:0000313" key="3">
    <source>
        <dbReference type="Proteomes" id="UP000799324"/>
    </source>
</evidence>
<dbReference type="EMBL" id="MU004404">
    <property type="protein sequence ID" value="KAF2652324.1"/>
    <property type="molecule type" value="Genomic_DNA"/>
</dbReference>
<dbReference type="AlphaFoldDB" id="A0A6A6T1C8"/>
<feature type="compositionally biased region" description="Polar residues" evidence="1">
    <location>
        <begin position="447"/>
        <end position="466"/>
    </location>
</feature>
<gene>
    <name evidence="2" type="ORF">K491DRAFT_760415</name>
</gene>
<name>A0A6A6T1C8_9PLEO</name>
<feature type="region of interest" description="Disordered" evidence="1">
    <location>
        <begin position="407"/>
        <end position="588"/>
    </location>
</feature>
<reference evidence="2" key="1">
    <citation type="journal article" date="2020" name="Stud. Mycol.">
        <title>101 Dothideomycetes genomes: a test case for predicting lifestyles and emergence of pathogens.</title>
        <authorList>
            <person name="Haridas S."/>
            <person name="Albert R."/>
            <person name="Binder M."/>
            <person name="Bloem J."/>
            <person name="Labutti K."/>
            <person name="Salamov A."/>
            <person name="Andreopoulos B."/>
            <person name="Baker S."/>
            <person name="Barry K."/>
            <person name="Bills G."/>
            <person name="Bluhm B."/>
            <person name="Cannon C."/>
            <person name="Castanera R."/>
            <person name="Culley D."/>
            <person name="Daum C."/>
            <person name="Ezra D."/>
            <person name="Gonzalez J."/>
            <person name="Henrissat B."/>
            <person name="Kuo A."/>
            <person name="Liang C."/>
            <person name="Lipzen A."/>
            <person name="Lutzoni F."/>
            <person name="Magnuson J."/>
            <person name="Mondo S."/>
            <person name="Nolan M."/>
            <person name="Ohm R."/>
            <person name="Pangilinan J."/>
            <person name="Park H.-J."/>
            <person name="Ramirez L."/>
            <person name="Alfaro M."/>
            <person name="Sun H."/>
            <person name="Tritt A."/>
            <person name="Yoshinaga Y."/>
            <person name="Zwiers L.-H."/>
            <person name="Turgeon B."/>
            <person name="Goodwin S."/>
            <person name="Spatafora J."/>
            <person name="Crous P."/>
            <person name="Grigoriev I."/>
        </authorList>
    </citation>
    <scope>NUCLEOTIDE SEQUENCE</scope>
    <source>
        <strain evidence="2">CBS 122681</strain>
    </source>
</reference>
<evidence type="ECO:0000313" key="2">
    <source>
        <dbReference type="EMBL" id="KAF2652324.1"/>
    </source>
</evidence>
<evidence type="ECO:0000256" key="1">
    <source>
        <dbReference type="SAM" id="MobiDB-lite"/>
    </source>
</evidence>
<feature type="region of interest" description="Disordered" evidence="1">
    <location>
        <begin position="342"/>
        <end position="380"/>
    </location>
</feature>
<dbReference type="OrthoDB" id="3795533at2759"/>
<organism evidence="2 3">
    <name type="scientific">Lophiostoma macrostomum CBS 122681</name>
    <dbReference type="NCBI Taxonomy" id="1314788"/>
    <lineage>
        <taxon>Eukaryota</taxon>
        <taxon>Fungi</taxon>
        <taxon>Dikarya</taxon>
        <taxon>Ascomycota</taxon>
        <taxon>Pezizomycotina</taxon>
        <taxon>Dothideomycetes</taxon>
        <taxon>Pleosporomycetidae</taxon>
        <taxon>Pleosporales</taxon>
        <taxon>Lophiostomataceae</taxon>
        <taxon>Lophiostoma</taxon>
    </lineage>
</organism>
<protein>
    <submittedName>
        <fullName evidence="2">Uncharacterized protein</fullName>
    </submittedName>
</protein>
<accession>A0A6A6T1C8</accession>
<sequence>MDYSHLNSSQLRVQSIKEELKNHNVLHLETFIDGINDPEPPDYRKVNGKIQPSLAQVTLKDGAKKYDMGNVFFSEDSSTSRVMLAMERGEVEAYRLDPHPKDPNNPLSSSILDNIFVSLLPLWKAKYEAIIRRMDSINQVRVYAHNAPHQPEKKFSYGKSVTKLMHQDDSSPKLTNGQSRKRAIGDSISRHPVNKRKRISLASIPDTVKCQTFDTIPDSLKLALFDMVAHAAFPNFNDLLMAAWNTVSIYEHVGTEFPEFHRAITDLKTVLLELDATYRKEQYIKSDADAADAADEASGRNGVQATNTEVLEQTEVTEVRQRPLTENRHVETALDPAADALMTPLNSDSAGTSPPLGTHANANDDDIPRPSSDVSSEDMEARNAAIAHYFKARQAYERVAAQLPPEYDRRVDANSPKLPAEHVTGGGNGFGNRIKHRSNRSMDHLNMNAQSPRSPRSSMPKNSNIASHDGSDSPRLQPQPHSRSHTQSHPHSHPRTPSHDRTRPPPSSVPKQSQSDTPSHPPKSKDKHHAALGQTPSSIYLGNSKLGRPKGTAGGVCVAPEAPMMHNAPSQEVKKESGSSSGSGNGGD</sequence>
<keyword evidence="3" id="KW-1185">Reference proteome</keyword>